<reference evidence="4" key="1">
    <citation type="submission" date="2021-12" db="EMBL/GenBank/DDBJ databases">
        <authorList>
            <person name="King R."/>
        </authorList>
    </citation>
    <scope>NUCLEOTIDE SEQUENCE</scope>
</reference>
<dbReference type="Pfam" id="PF10471">
    <property type="entry name" value="ANAPC_CDC26"/>
    <property type="match status" value="1"/>
</dbReference>
<feature type="region of interest" description="Disordered" evidence="2">
    <location>
        <begin position="49"/>
        <end position="123"/>
    </location>
</feature>
<protein>
    <recommendedName>
        <fullName evidence="6">Anaphase-promoting complex subunit CDC26</fullName>
    </recommendedName>
</protein>
<evidence type="ECO:0008006" key="6">
    <source>
        <dbReference type="Google" id="ProtNLM"/>
    </source>
</evidence>
<sequence>MRKNIDLISLILRAILNALLPIQQIAMIRRPLTEITLKLDDLQEYENFRKDQTNNTTASLEMQEDTPKSLAGGTKTAEEIHNRIGYAPKKKPSGPNQDQEQDRVFLARPRLTMQDLSKNKTNPARLLRLAART</sequence>
<evidence type="ECO:0000313" key="4">
    <source>
        <dbReference type="EMBL" id="CAH0400870.1"/>
    </source>
</evidence>
<feature type="signal peptide" evidence="3">
    <location>
        <begin position="1"/>
        <end position="21"/>
    </location>
</feature>
<evidence type="ECO:0000256" key="2">
    <source>
        <dbReference type="SAM" id="MobiDB-lite"/>
    </source>
</evidence>
<evidence type="ECO:0000256" key="3">
    <source>
        <dbReference type="SAM" id="SignalP"/>
    </source>
</evidence>
<keyword evidence="1" id="KW-0833">Ubl conjugation pathway</keyword>
<dbReference type="Proteomes" id="UP001153292">
    <property type="component" value="Chromosome 18"/>
</dbReference>
<organism evidence="4 5">
    <name type="scientific">Chilo suppressalis</name>
    <name type="common">Asiatic rice borer moth</name>
    <dbReference type="NCBI Taxonomy" id="168631"/>
    <lineage>
        <taxon>Eukaryota</taxon>
        <taxon>Metazoa</taxon>
        <taxon>Ecdysozoa</taxon>
        <taxon>Arthropoda</taxon>
        <taxon>Hexapoda</taxon>
        <taxon>Insecta</taxon>
        <taxon>Pterygota</taxon>
        <taxon>Neoptera</taxon>
        <taxon>Endopterygota</taxon>
        <taxon>Lepidoptera</taxon>
        <taxon>Glossata</taxon>
        <taxon>Ditrysia</taxon>
        <taxon>Pyraloidea</taxon>
        <taxon>Crambidae</taxon>
        <taxon>Crambinae</taxon>
        <taxon>Chilo</taxon>
    </lineage>
</organism>
<evidence type="ECO:0000313" key="5">
    <source>
        <dbReference type="Proteomes" id="UP001153292"/>
    </source>
</evidence>
<feature type="chain" id="PRO_5046255185" description="Anaphase-promoting complex subunit CDC26" evidence="3">
    <location>
        <begin position="22"/>
        <end position="133"/>
    </location>
</feature>
<accession>A0ABN8B2M9</accession>
<gene>
    <name evidence="4" type="ORF">CHILSU_LOCUS4075</name>
</gene>
<keyword evidence="3" id="KW-0732">Signal</keyword>
<dbReference type="EMBL" id="OU963911">
    <property type="protein sequence ID" value="CAH0400870.1"/>
    <property type="molecule type" value="Genomic_DNA"/>
</dbReference>
<dbReference type="InterPro" id="IPR018860">
    <property type="entry name" value="APC_suCDC26"/>
</dbReference>
<name>A0ABN8B2M9_CHISP</name>
<proteinExistence type="predicted"/>
<keyword evidence="5" id="KW-1185">Reference proteome</keyword>
<evidence type="ECO:0000256" key="1">
    <source>
        <dbReference type="ARBA" id="ARBA00022786"/>
    </source>
</evidence>